<sequence>MVGVIFLSTHSGQEPLPALAVLDNLLDRAWNLLSTGEHLVKSLPSDNPEIPLSQLVSESSSPGVALAPVLLFMEDPPSPQELLLSPAVSTGCTP</sequence>
<evidence type="ECO:0000313" key="2">
    <source>
        <dbReference type="Proteomes" id="UP001165960"/>
    </source>
</evidence>
<dbReference type="EMBL" id="QTSX02004280">
    <property type="protein sequence ID" value="KAJ9066719.1"/>
    <property type="molecule type" value="Genomic_DNA"/>
</dbReference>
<comment type="caution">
    <text evidence="1">The sequence shown here is derived from an EMBL/GenBank/DDBJ whole genome shotgun (WGS) entry which is preliminary data.</text>
</comment>
<evidence type="ECO:0000313" key="1">
    <source>
        <dbReference type="EMBL" id="KAJ9066719.1"/>
    </source>
</evidence>
<organism evidence="1 2">
    <name type="scientific">Entomophthora muscae</name>
    <dbReference type="NCBI Taxonomy" id="34485"/>
    <lineage>
        <taxon>Eukaryota</taxon>
        <taxon>Fungi</taxon>
        <taxon>Fungi incertae sedis</taxon>
        <taxon>Zoopagomycota</taxon>
        <taxon>Entomophthoromycotina</taxon>
        <taxon>Entomophthoromycetes</taxon>
        <taxon>Entomophthorales</taxon>
        <taxon>Entomophthoraceae</taxon>
        <taxon>Entomophthora</taxon>
    </lineage>
</organism>
<accession>A0ACC2SWR4</accession>
<gene>
    <name evidence="1" type="ORF">DSO57_1006941</name>
</gene>
<protein>
    <submittedName>
        <fullName evidence="1">Uncharacterized protein</fullName>
    </submittedName>
</protein>
<proteinExistence type="predicted"/>
<name>A0ACC2SWR4_9FUNG</name>
<reference evidence="1" key="1">
    <citation type="submission" date="2022-04" db="EMBL/GenBank/DDBJ databases">
        <title>Genome of the entomopathogenic fungus Entomophthora muscae.</title>
        <authorList>
            <person name="Elya C."/>
            <person name="Lovett B.R."/>
            <person name="Lee E."/>
            <person name="Macias A.M."/>
            <person name="Hajek A.E."/>
            <person name="De Bivort B.L."/>
            <person name="Kasson M.T."/>
            <person name="De Fine Licht H.H."/>
            <person name="Stajich J.E."/>
        </authorList>
    </citation>
    <scope>NUCLEOTIDE SEQUENCE</scope>
    <source>
        <strain evidence="1">Berkeley</strain>
    </source>
</reference>
<dbReference type="Proteomes" id="UP001165960">
    <property type="component" value="Unassembled WGS sequence"/>
</dbReference>
<keyword evidence="2" id="KW-1185">Reference proteome</keyword>